<dbReference type="RefSeq" id="WP_284362263.1">
    <property type="nucleotide sequence ID" value="NZ_BSNI01000002.1"/>
</dbReference>
<evidence type="ECO:0000256" key="3">
    <source>
        <dbReference type="ARBA" id="ARBA00023315"/>
    </source>
</evidence>
<keyword evidence="2" id="KW-0808">Transferase</keyword>
<protein>
    <submittedName>
        <fullName evidence="6">1-acyl-sn-glycerol-3-phosphate acyltransferase</fullName>
    </submittedName>
</protein>
<feature type="domain" description="Phospholipid/glycerol acyltransferase" evidence="5">
    <location>
        <begin position="74"/>
        <end position="189"/>
    </location>
</feature>
<evidence type="ECO:0000313" key="6">
    <source>
        <dbReference type="EMBL" id="GLQ16596.1"/>
    </source>
</evidence>
<reference evidence="6" key="1">
    <citation type="journal article" date="2014" name="Int. J. Syst. Evol. Microbiol.">
        <title>Complete genome of a new Firmicutes species belonging to the dominant human colonic microbiota ('Ruminococcus bicirculans') reveals two chromosomes and a selective capacity to utilize plant glucans.</title>
        <authorList>
            <consortium name="NISC Comparative Sequencing Program"/>
            <person name="Wegmann U."/>
            <person name="Louis P."/>
            <person name="Goesmann A."/>
            <person name="Henrissat B."/>
            <person name="Duncan S.H."/>
            <person name="Flint H.J."/>
        </authorList>
    </citation>
    <scope>NUCLEOTIDE SEQUENCE</scope>
    <source>
        <strain evidence="6">NBRC 107169</strain>
    </source>
</reference>
<accession>A0ABQ5UQG6</accession>
<gene>
    <name evidence="6" type="ORF">GCM10007879_08450</name>
</gene>
<dbReference type="Proteomes" id="UP001161405">
    <property type="component" value="Unassembled WGS sequence"/>
</dbReference>
<keyword evidence="4" id="KW-1133">Transmembrane helix</keyword>
<reference evidence="6" key="2">
    <citation type="submission" date="2023-01" db="EMBL/GenBank/DDBJ databases">
        <title>Draft genome sequence of Maritalea porphyrae strain NBRC 107169.</title>
        <authorList>
            <person name="Sun Q."/>
            <person name="Mori K."/>
        </authorList>
    </citation>
    <scope>NUCLEOTIDE SEQUENCE</scope>
    <source>
        <strain evidence="6">NBRC 107169</strain>
    </source>
</reference>
<proteinExistence type="predicted"/>
<feature type="transmembrane region" description="Helical" evidence="4">
    <location>
        <begin position="12"/>
        <end position="32"/>
    </location>
</feature>
<dbReference type="PANTHER" id="PTHR10434">
    <property type="entry name" value="1-ACYL-SN-GLYCEROL-3-PHOSPHATE ACYLTRANSFERASE"/>
    <property type="match status" value="1"/>
</dbReference>
<evidence type="ECO:0000313" key="7">
    <source>
        <dbReference type="Proteomes" id="UP001161405"/>
    </source>
</evidence>
<keyword evidence="3 6" id="KW-0012">Acyltransferase</keyword>
<comment type="caution">
    <text evidence="6">The sequence shown here is derived from an EMBL/GenBank/DDBJ whole genome shotgun (WGS) entry which is preliminary data.</text>
</comment>
<evidence type="ECO:0000256" key="2">
    <source>
        <dbReference type="ARBA" id="ARBA00022679"/>
    </source>
</evidence>
<dbReference type="PANTHER" id="PTHR10434:SF40">
    <property type="entry name" value="1-ACYL-SN-GLYCEROL-3-PHOSPHATE ACYLTRANSFERASE"/>
    <property type="match status" value="1"/>
</dbReference>
<sequence>MILQAIRSMIFYVLFIGYTAILAIPFGIYSLFGRKMTGWWVVKAWYLGNLFFLRWVVGIKTEITGQENLPDGPFIIASKHMSDWDIFALLPATNGRPTFISKKELLDIPFFGWCMRNFHTISIDRKNGKSALPQMVDQGKQAIERDCRIVIYPEGTRRAPLDEPKYKWGLAKMYEALEVPVVPVALTSGLYWPRNSLILWPGTARAKYLEPIPAGLDMETFHQTIQERIEPETTKMLMQDIDAGISRPINSAMQARIDAHKR</sequence>
<dbReference type="CDD" id="cd07989">
    <property type="entry name" value="LPLAT_AGPAT-like"/>
    <property type="match status" value="1"/>
</dbReference>
<keyword evidence="4" id="KW-0472">Membrane</keyword>
<organism evidence="6 7">
    <name type="scientific">Maritalea porphyrae</name>
    <dbReference type="NCBI Taxonomy" id="880732"/>
    <lineage>
        <taxon>Bacteria</taxon>
        <taxon>Pseudomonadati</taxon>
        <taxon>Pseudomonadota</taxon>
        <taxon>Alphaproteobacteria</taxon>
        <taxon>Hyphomicrobiales</taxon>
        <taxon>Devosiaceae</taxon>
        <taxon>Maritalea</taxon>
    </lineage>
</organism>
<evidence type="ECO:0000259" key="5">
    <source>
        <dbReference type="SMART" id="SM00563"/>
    </source>
</evidence>
<dbReference type="InterPro" id="IPR002123">
    <property type="entry name" value="Plipid/glycerol_acylTrfase"/>
</dbReference>
<dbReference type="EMBL" id="BSNI01000002">
    <property type="protein sequence ID" value="GLQ16596.1"/>
    <property type="molecule type" value="Genomic_DNA"/>
</dbReference>
<comment type="pathway">
    <text evidence="1">Lipid metabolism.</text>
</comment>
<name>A0ABQ5UQG6_9HYPH</name>
<keyword evidence="4" id="KW-0812">Transmembrane</keyword>
<dbReference type="SUPFAM" id="SSF69593">
    <property type="entry name" value="Glycerol-3-phosphate (1)-acyltransferase"/>
    <property type="match status" value="1"/>
</dbReference>
<keyword evidence="7" id="KW-1185">Reference proteome</keyword>
<dbReference type="SMART" id="SM00563">
    <property type="entry name" value="PlsC"/>
    <property type="match status" value="1"/>
</dbReference>
<feature type="transmembrane region" description="Helical" evidence="4">
    <location>
        <begin position="38"/>
        <end position="57"/>
    </location>
</feature>
<dbReference type="GO" id="GO:0016746">
    <property type="term" value="F:acyltransferase activity"/>
    <property type="evidence" value="ECO:0007669"/>
    <property type="project" value="UniProtKB-KW"/>
</dbReference>
<evidence type="ECO:0000256" key="1">
    <source>
        <dbReference type="ARBA" id="ARBA00005189"/>
    </source>
</evidence>
<dbReference type="Pfam" id="PF01553">
    <property type="entry name" value="Acyltransferase"/>
    <property type="match status" value="1"/>
</dbReference>
<evidence type="ECO:0000256" key="4">
    <source>
        <dbReference type="SAM" id="Phobius"/>
    </source>
</evidence>